<reference evidence="2" key="1">
    <citation type="submission" date="2021-09" db="EMBL/GenBank/DDBJ databases">
        <authorList>
            <person name="Martin H S."/>
        </authorList>
    </citation>
    <scope>NUCLEOTIDE SEQUENCE</scope>
</reference>
<dbReference type="AlphaFoldDB" id="A0A8J2R085"/>
<organism evidence="2 3">
    <name type="scientific">Danaus chrysippus</name>
    <name type="common">African queen</name>
    <dbReference type="NCBI Taxonomy" id="151541"/>
    <lineage>
        <taxon>Eukaryota</taxon>
        <taxon>Metazoa</taxon>
        <taxon>Ecdysozoa</taxon>
        <taxon>Arthropoda</taxon>
        <taxon>Hexapoda</taxon>
        <taxon>Insecta</taxon>
        <taxon>Pterygota</taxon>
        <taxon>Neoptera</taxon>
        <taxon>Endopterygota</taxon>
        <taxon>Lepidoptera</taxon>
        <taxon>Glossata</taxon>
        <taxon>Ditrysia</taxon>
        <taxon>Papilionoidea</taxon>
        <taxon>Nymphalidae</taxon>
        <taxon>Danainae</taxon>
        <taxon>Danaini</taxon>
        <taxon>Danaina</taxon>
        <taxon>Danaus</taxon>
        <taxon>Anosia</taxon>
    </lineage>
</organism>
<accession>A0A8J2R085</accession>
<keyword evidence="3" id="KW-1185">Reference proteome</keyword>
<dbReference type="Proteomes" id="UP000789524">
    <property type="component" value="Unassembled WGS sequence"/>
</dbReference>
<evidence type="ECO:0000313" key="3">
    <source>
        <dbReference type="Proteomes" id="UP000789524"/>
    </source>
</evidence>
<feature type="region of interest" description="Disordered" evidence="1">
    <location>
        <begin position="1"/>
        <end position="37"/>
    </location>
</feature>
<name>A0A8J2R085_9NEOP</name>
<dbReference type="EMBL" id="CAKASE010000074">
    <property type="protein sequence ID" value="CAG9576058.1"/>
    <property type="molecule type" value="Genomic_DNA"/>
</dbReference>
<protein>
    <submittedName>
        <fullName evidence="2">(African queen) hypothetical protein</fullName>
    </submittedName>
</protein>
<evidence type="ECO:0000256" key="1">
    <source>
        <dbReference type="SAM" id="MobiDB-lite"/>
    </source>
</evidence>
<sequence>MTRLLREQGVRVEGEARRGRPRTRADSRPAPQSARATDVGLLSDGRVYLYGRRLSYNTVTTLSRLCLLPTRN</sequence>
<gene>
    <name evidence="2" type="ORF">DCHRY22_LOCUS11823</name>
</gene>
<proteinExistence type="predicted"/>
<feature type="compositionally biased region" description="Basic and acidic residues" evidence="1">
    <location>
        <begin position="1"/>
        <end position="27"/>
    </location>
</feature>
<comment type="caution">
    <text evidence="2">The sequence shown here is derived from an EMBL/GenBank/DDBJ whole genome shotgun (WGS) entry which is preliminary data.</text>
</comment>
<evidence type="ECO:0000313" key="2">
    <source>
        <dbReference type="EMBL" id="CAG9576058.1"/>
    </source>
</evidence>